<feature type="domain" description="Resolvase/invertase-type recombinase catalytic" evidence="2">
    <location>
        <begin position="45"/>
        <end position="195"/>
    </location>
</feature>
<sequence>MNQTMKKTGMEQRGAVSRRPEVNVIPATKRSVESGGQIKKQKSLRVAAYCRVSTGDESQQTSYTTQRKFYTELITSKPGWTLAGIYADEAISGTSRAKRKQFNIMMEDAVAGRIDYIVTKSISRFARNTVDTLNCVRQLRQLSPPVGIYFEKENIDTLDATGELILTILSALAQDESRSISDNIRWSIQKKFQRGEAVVNLDRFLGYDKGPNGEWVINPEQAEIVRYIYDRFVCGTNSNRIAKELNEMGKKTVRGCVWRADAVLRILRNEKYVGDCESQKTITKNFLTHESTKNNGEAPRYYVENHHVGIIDRLTWDKAQAMLYESGTQSAKKEDKPKKRRGATASPFSNLTCGSIVDGKSCGARLVRMCYNNIIYGYRDQRCVEAEGLDPAAYKEHYYYSYPVWRCSRNAKGVYAKTDDPLVKKMDGSCPSGSTHECALEQSFMEMIYRVKRDYESNGENSEIAVLFREACERVDHQTGKNSYSRERLETLELQIQELEANLNKTQGKQVEALRHAALKKDELLRQSYEDGTIAFDDIEVDLVNGRTSTNLGSSWSAGMAAGTSGAEEDGSEAAIYASLAADIRIRLEELKKERDILESEQGATSAMQKNYEFFLRCLTELPEKNDAGMKMNVNGLDVEGSIFRDMDGKAKPGIRSGVKSGHIRVTEEKIAALPDYLRFEKGIYIAFIKSGEVDGDTVVYKTNFGVKLLSIGNSRNLSSFLGFRRANPDGTIELLDEKWKVRGLGVCYSRRKVGEKRKSLSRKTE</sequence>
<organism evidence="4 5">
    <name type="scientific">Candidatus Eisenbergiella intestinigallinarum</name>
    <dbReference type="NCBI Taxonomy" id="2838549"/>
    <lineage>
        <taxon>Bacteria</taxon>
        <taxon>Bacillati</taxon>
        <taxon>Bacillota</taxon>
        <taxon>Clostridia</taxon>
        <taxon>Lachnospirales</taxon>
        <taxon>Lachnospiraceae</taxon>
        <taxon>Eisenbergiella</taxon>
    </lineage>
</organism>
<dbReference type="SUPFAM" id="SSF53041">
    <property type="entry name" value="Resolvase-like"/>
    <property type="match status" value="1"/>
</dbReference>
<dbReference type="Pfam" id="PF00239">
    <property type="entry name" value="Resolvase"/>
    <property type="match status" value="1"/>
</dbReference>
<evidence type="ECO:0000313" key="5">
    <source>
        <dbReference type="Proteomes" id="UP000823922"/>
    </source>
</evidence>
<dbReference type="CDD" id="cd00338">
    <property type="entry name" value="Ser_Recombinase"/>
    <property type="match status" value="1"/>
</dbReference>
<dbReference type="Gene3D" id="3.40.50.1390">
    <property type="entry name" value="Resolvase, N-terminal catalytic domain"/>
    <property type="match status" value="1"/>
</dbReference>
<dbReference type="GO" id="GO:0000150">
    <property type="term" value="F:DNA strand exchange activity"/>
    <property type="evidence" value="ECO:0007669"/>
    <property type="project" value="InterPro"/>
</dbReference>
<evidence type="ECO:0000313" key="4">
    <source>
        <dbReference type="EMBL" id="HJC87186.1"/>
    </source>
</evidence>
<dbReference type="AlphaFoldDB" id="A0A9D2QIQ3"/>
<dbReference type="InterPro" id="IPR036162">
    <property type="entry name" value="Resolvase-like_N_sf"/>
</dbReference>
<reference evidence="4" key="2">
    <citation type="submission" date="2021-04" db="EMBL/GenBank/DDBJ databases">
        <authorList>
            <person name="Gilroy R."/>
        </authorList>
    </citation>
    <scope>NUCLEOTIDE SEQUENCE</scope>
    <source>
        <strain evidence="4">ChiBcec1-1630</strain>
    </source>
</reference>
<feature type="coiled-coil region" evidence="1">
    <location>
        <begin position="482"/>
        <end position="516"/>
    </location>
</feature>
<accession>A0A9D2QIQ3</accession>
<dbReference type="PROSITE" id="PS51737">
    <property type="entry name" value="RECOMBINASE_DNA_BIND"/>
    <property type="match status" value="1"/>
</dbReference>
<dbReference type="PANTHER" id="PTHR30461">
    <property type="entry name" value="DNA-INVERTASE FROM LAMBDOID PROPHAGE"/>
    <property type="match status" value="1"/>
</dbReference>
<dbReference type="PROSITE" id="PS51736">
    <property type="entry name" value="RECOMBINASES_3"/>
    <property type="match status" value="1"/>
</dbReference>
<feature type="domain" description="Recombinase" evidence="3">
    <location>
        <begin position="204"/>
        <end position="329"/>
    </location>
</feature>
<dbReference type="InterPro" id="IPR050639">
    <property type="entry name" value="SSR_resolvase"/>
</dbReference>
<dbReference type="InterPro" id="IPR006119">
    <property type="entry name" value="Resolv_N"/>
</dbReference>
<name>A0A9D2QIQ3_9FIRM</name>
<dbReference type="InterPro" id="IPR038109">
    <property type="entry name" value="DNA_bind_recomb_sf"/>
</dbReference>
<dbReference type="Pfam" id="PF07508">
    <property type="entry name" value="Recombinase"/>
    <property type="match status" value="1"/>
</dbReference>
<dbReference type="SMART" id="SM00857">
    <property type="entry name" value="Resolvase"/>
    <property type="match status" value="1"/>
</dbReference>
<keyword evidence="1" id="KW-0175">Coiled coil</keyword>
<evidence type="ECO:0000259" key="2">
    <source>
        <dbReference type="PROSITE" id="PS51736"/>
    </source>
</evidence>
<reference evidence="4" key="1">
    <citation type="journal article" date="2021" name="PeerJ">
        <title>Extensive microbial diversity within the chicken gut microbiome revealed by metagenomics and culture.</title>
        <authorList>
            <person name="Gilroy R."/>
            <person name="Ravi A."/>
            <person name="Getino M."/>
            <person name="Pursley I."/>
            <person name="Horton D.L."/>
            <person name="Alikhan N.F."/>
            <person name="Baker D."/>
            <person name="Gharbi K."/>
            <person name="Hall N."/>
            <person name="Watson M."/>
            <person name="Adriaenssens E.M."/>
            <person name="Foster-Nyarko E."/>
            <person name="Jarju S."/>
            <person name="Secka A."/>
            <person name="Antonio M."/>
            <person name="Oren A."/>
            <person name="Chaudhuri R.R."/>
            <person name="La Ragione R."/>
            <person name="Hildebrand F."/>
            <person name="Pallen M.J."/>
        </authorList>
    </citation>
    <scope>NUCLEOTIDE SEQUENCE</scope>
    <source>
        <strain evidence="4">ChiBcec1-1630</strain>
    </source>
</reference>
<comment type="caution">
    <text evidence="4">The sequence shown here is derived from an EMBL/GenBank/DDBJ whole genome shotgun (WGS) entry which is preliminary data.</text>
</comment>
<dbReference type="GO" id="GO:0003677">
    <property type="term" value="F:DNA binding"/>
    <property type="evidence" value="ECO:0007669"/>
    <property type="project" value="InterPro"/>
</dbReference>
<dbReference type="Gene3D" id="3.90.1750.20">
    <property type="entry name" value="Putative Large Serine Recombinase, Chain B, Domain 2"/>
    <property type="match status" value="1"/>
</dbReference>
<dbReference type="InterPro" id="IPR011109">
    <property type="entry name" value="DNA_bind_recombinase_dom"/>
</dbReference>
<dbReference type="EMBL" id="DWVS01000100">
    <property type="protein sequence ID" value="HJC87186.1"/>
    <property type="molecule type" value="Genomic_DNA"/>
</dbReference>
<evidence type="ECO:0000256" key="1">
    <source>
        <dbReference type="SAM" id="Coils"/>
    </source>
</evidence>
<protein>
    <submittedName>
        <fullName evidence="4">Recombinase family protein</fullName>
    </submittedName>
</protein>
<dbReference type="PANTHER" id="PTHR30461:SF23">
    <property type="entry name" value="DNA RECOMBINASE-RELATED"/>
    <property type="match status" value="1"/>
</dbReference>
<gene>
    <name evidence="4" type="ORF">H9926_04120</name>
</gene>
<proteinExistence type="predicted"/>
<dbReference type="Proteomes" id="UP000823922">
    <property type="component" value="Unassembled WGS sequence"/>
</dbReference>
<evidence type="ECO:0000259" key="3">
    <source>
        <dbReference type="PROSITE" id="PS51737"/>
    </source>
</evidence>